<dbReference type="InterPro" id="IPR039808">
    <property type="entry name" value="Cadherin"/>
</dbReference>
<dbReference type="EMBL" id="JAHRIN010012996">
    <property type="protein sequence ID" value="MEQ2195958.1"/>
    <property type="molecule type" value="Genomic_DNA"/>
</dbReference>
<evidence type="ECO:0000256" key="3">
    <source>
        <dbReference type="ARBA" id="ARBA00022837"/>
    </source>
</evidence>
<proteinExistence type="predicted"/>
<dbReference type="InterPro" id="IPR015919">
    <property type="entry name" value="Cadherin-like_sf"/>
</dbReference>
<evidence type="ECO:0000259" key="7">
    <source>
        <dbReference type="PROSITE" id="PS50268"/>
    </source>
</evidence>
<gene>
    <name evidence="8" type="ORF">XENOCAPTIV_021103</name>
</gene>
<keyword evidence="6" id="KW-0812">Transmembrane</keyword>
<protein>
    <recommendedName>
        <fullName evidence="7">Cadherin domain-containing protein</fullName>
    </recommendedName>
</protein>
<evidence type="ECO:0000313" key="8">
    <source>
        <dbReference type="EMBL" id="MEQ2195958.1"/>
    </source>
</evidence>
<evidence type="ECO:0000313" key="9">
    <source>
        <dbReference type="Proteomes" id="UP001434883"/>
    </source>
</evidence>
<dbReference type="InterPro" id="IPR002126">
    <property type="entry name" value="Cadherin-like_dom"/>
</dbReference>
<name>A0ABV0QKI7_9TELE</name>
<dbReference type="PANTHER" id="PTHR24027">
    <property type="entry name" value="CADHERIN-23"/>
    <property type="match status" value="1"/>
</dbReference>
<dbReference type="PANTHER" id="PTHR24027:SF319">
    <property type="entry name" value="CADHERIN-1"/>
    <property type="match status" value="1"/>
</dbReference>
<feature type="domain" description="Cadherin" evidence="7">
    <location>
        <begin position="3"/>
        <end position="111"/>
    </location>
</feature>
<keyword evidence="6" id="KW-1133">Transmembrane helix</keyword>
<dbReference type="PROSITE" id="PS50268">
    <property type="entry name" value="CADHERIN_2"/>
    <property type="match status" value="1"/>
</dbReference>
<dbReference type="Gene3D" id="2.60.40.60">
    <property type="entry name" value="Cadherins"/>
    <property type="match status" value="1"/>
</dbReference>
<keyword evidence="9" id="KW-1185">Reference proteome</keyword>
<evidence type="ECO:0000256" key="6">
    <source>
        <dbReference type="SAM" id="Phobius"/>
    </source>
</evidence>
<sequence length="131" mass="14348">MWYSMISDPAGWLNVNTSTGVITVRNEMDRESVFVKEERYTALIGAYDDETGIILTLNSELERGEYSVAMTVTDHHDLSQVSTVTASVCDCTGDEVVCKDIRAAVAGMPIILGILAGVLLLLSKFEMLAHF</sequence>
<dbReference type="CDD" id="cd11304">
    <property type="entry name" value="Cadherin_repeat"/>
    <property type="match status" value="1"/>
</dbReference>
<comment type="caution">
    <text evidence="8">The sequence shown here is derived from an EMBL/GenBank/DDBJ whole genome shotgun (WGS) entry which is preliminary data.</text>
</comment>
<keyword evidence="3 5" id="KW-0106">Calcium</keyword>
<keyword evidence="2" id="KW-0677">Repeat</keyword>
<evidence type="ECO:0000256" key="5">
    <source>
        <dbReference type="PROSITE-ProRule" id="PRU00043"/>
    </source>
</evidence>
<evidence type="ECO:0000256" key="1">
    <source>
        <dbReference type="ARBA" id="ARBA00004370"/>
    </source>
</evidence>
<dbReference type="SUPFAM" id="SSF49313">
    <property type="entry name" value="Cadherin-like"/>
    <property type="match status" value="1"/>
</dbReference>
<evidence type="ECO:0000256" key="2">
    <source>
        <dbReference type="ARBA" id="ARBA00022737"/>
    </source>
</evidence>
<feature type="transmembrane region" description="Helical" evidence="6">
    <location>
        <begin position="101"/>
        <end position="122"/>
    </location>
</feature>
<keyword evidence="4 6" id="KW-0472">Membrane</keyword>
<organism evidence="8 9">
    <name type="scientific">Xenoophorus captivus</name>
    <dbReference type="NCBI Taxonomy" id="1517983"/>
    <lineage>
        <taxon>Eukaryota</taxon>
        <taxon>Metazoa</taxon>
        <taxon>Chordata</taxon>
        <taxon>Craniata</taxon>
        <taxon>Vertebrata</taxon>
        <taxon>Euteleostomi</taxon>
        <taxon>Actinopterygii</taxon>
        <taxon>Neopterygii</taxon>
        <taxon>Teleostei</taxon>
        <taxon>Neoteleostei</taxon>
        <taxon>Acanthomorphata</taxon>
        <taxon>Ovalentaria</taxon>
        <taxon>Atherinomorphae</taxon>
        <taxon>Cyprinodontiformes</taxon>
        <taxon>Goodeidae</taxon>
        <taxon>Xenoophorus</taxon>
    </lineage>
</organism>
<dbReference type="Proteomes" id="UP001434883">
    <property type="component" value="Unassembled WGS sequence"/>
</dbReference>
<evidence type="ECO:0000256" key="4">
    <source>
        <dbReference type="ARBA" id="ARBA00023136"/>
    </source>
</evidence>
<comment type="subcellular location">
    <subcellularLocation>
        <location evidence="1">Membrane</location>
    </subcellularLocation>
</comment>
<accession>A0ABV0QKI7</accession>
<reference evidence="8 9" key="1">
    <citation type="submission" date="2021-06" db="EMBL/GenBank/DDBJ databases">
        <authorList>
            <person name="Palmer J.M."/>
        </authorList>
    </citation>
    <scope>NUCLEOTIDE SEQUENCE [LARGE SCALE GENOMIC DNA]</scope>
    <source>
        <strain evidence="8 9">XC_2019</strain>
        <tissue evidence="8">Muscle</tissue>
    </source>
</reference>